<dbReference type="AlphaFoldDB" id="A0A7J6MF22"/>
<reference evidence="16 17" key="1">
    <citation type="submission" date="2020-04" db="EMBL/GenBank/DDBJ databases">
        <title>Perkinsus olseni comparative genomics.</title>
        <authorList>
            <person name="Bogema D.R."/>
        </authorList>
    </citation>
    <scope>NUCLEOTIDE SEQUENCE [LARGE SCALE GENOMIC DNA]</scope>
    <source>
        <strain evidence="14">ATCC PRA-179</strain>
        <strain evidence="15">ATCC PRA-31</strain>
    </source>
</reference>
<evidence type="ECO:0000256" key="7">
    <source>
        <dbReference type="ARBA" id="ARBA00022840"/>
    </source>
</evidence>
<proteinExistence type="predicted"/>
<evidence type="ECO:0000256" key="11">
    <source>
        <dbReference type="SAM" id="MobiDB-lite"/>
    </source>
</evidence>
<feature type="compositionally biased region" description="Basic residues" evidence="11">
    <location>
        <begin position="500"/>
        <end position="509"/>
    </location>
</feature>
<organism evidence="14 16">
    <name type="scientific">Perkinsus olseni</name>
    <name type="common">Perkinsus atlanticus</name>
    <dbReference type="NCBI Taxonomy" id="32597"/>
    <lineage>
        <taxon>Eukaryota</taxon>
        <taxon>Sar</taxon>
        <taxon>Alveolata</taxon>
        <taxon>Perkinsozoa</taxon>
        <taxon>Perkinsea</taxon>
        <taxon>Perkinsida</taxon>
        <taxon>Perkinsidae</taxon>
        <taxon>Perkinsus</taxon>
    </lineage>
</organism>
<evidence type="ECO:0000313" key="16">
    <source>
        <dbReference type="Proteomes" id="UP000570595"/>
    </source>
</evidence>
<dbReference type="PROSITE" id="PS50011">
    <property type="entry name" value="PROTEIN_KINASE_DOM"/>
    <property type="match status" value="1"/>
</dbReference>
<dbReference type="GO" id="GO:0005524">
    <property type="term" value="F:ATP binding"/>
    <property type="evidence" value="ECO:0007669"/>
    <property type="project" value="UniProtKB-UniRule"/>
</dbReference>
<dbReference type="Proteomes" id="UP000570595">
    <property type="component" value="Unassembled WGS sequence"/>
</dbReference>
<evidence type="ECO:0000256" key="8">
    <source>
        <dbReference type="ARBA" id="ARBA00047899"/>
    </source>
</evidence>
<evidence type="ECO:0000256" key="9">
    <source>
        <dbReference type="ARBA" id="ARBA00048679"/>
    </source>
</evidence>
<dbReference type="InterPro" id="IPR050839">
    <property type="entry name" value="Rho-assoc_Ser/Thr_Kinase"/>
</dbReference>
<dbReference type="SMART" id="SM00133">
    <property type="entry name" value="S_TK_X"/>
    <property type="match status" value="1"/>
</dbReference>
<evidence type="ECO:0000256" key="2">
    <source>
        <dbReference type="ARBA" id="ARBA00022527"/>
    </source>
</evidence>
<dbReference type="EC" id="2.7.11.1" evidence="1"/>
<evidence type="ECO:0000256" key="3">
    <source>
        <dbReference type="ARBA" id="ARBA00022553"/>
    </source>
</evidence>
<evidence type="ECO:0000313" key="15">
    <source>
        <dbReference type="EMBL" id="KAF4675188.1"/>
    </source>
</evidence>
<dbReference type="Pfam" id="PF00069">
    <property type="entry name" value="Pkinase"/>
    <property type="match status" value="2"/>
</dbReference>
<dbReference type="OrthoDB" id="63267at2759"/>
<keyword evidence="3" id="KW-0597">Phosphoprotein</keyword>
<evidence type="ECO:0000313" key="17">
    <source>
        <dbReference type="Proteomes" id="UP000572268"/>
    </source>
</evidence>
<feature type="domain" description="Protein kinase" evidence="12">
    <location>
        <begin position="85"/>
        <end position="381"/>
    </location>
</feature>
<evidence type="ECO:0000259" key="13">
    <source>
        <dbReference type="PROSITE" id="PS51285"/>
    </source>
</evidence>
<feature type="compositionally biased region" description="Low complexity" evidence="11">
    <location>
        <begin position="469"/>
        <end position="483"/>
    </location>
</feature>
<dbReference type="PROSITE" id="PS51285">
    <property type="entry name" value="AGC_KINASE_CTER"/>
    <property type="match status" value="1"/>
</dbReference>
<dbReference type="CDD" id="cd05573">
    <property type="entry name" value="STKc_ROCK_NDR_like"/>
    <property type="match status" value="1"/>
</dbReference>
<dbReference type="InterPro" id="IPR017441">
    <property type="entry name" value="Protein_kinase_ATP_BS"/>
</dbReference>
<feature type="compositionally biased region" description="Basic and acidic residues" evidence="11">
    <location>
        <begin position="8"/>
        <end position="26"/>
    </location>
</feature>
<feature type="region of interest" description="Disordered" evidence="11">
    <location>
        <begin position="543"/>
        <end position="563"/>
    </location>
</feature>
<comment type="caution">
    <text evidence="14">The sequence shown here is derived from an EMBL/GenBank/DDBJ whole genome shotgun (WGS) entry which is preliminary data.</text>
</comment>
<feature type="region of interest" description="Disordered" evidence="11">
    <location>
        <begin position="646"/>
        <end position="716"/>
    </location>
</feature>
<evidence type="ECO:0000259" key="12">
    <source>
        <dbReference type="PROSITE" id="PS50011"/>
    </source>
</evidence>
<feature type="domain" description="AGC-kinase C-terminal" evidence="13">
    <location>
        <begin position="382"/>
        <end position="455"/>
    </location>
</feature>
<protein>
    <recommendedName>
        <fullName evidence="1">non-specific serine/threonine protein kinase</fullName>
        <ecNumber evidence="1">2.7.11.1</ecNumber>
    </recommendedName>
</protein>
<evidence type="ECO:0000313" key="14">
    <source>
        <dbReference type="EMBL" id="KAF4670026.1"/>
    </source>
</evidence>
<dbReference type="PANTHER" id="PTHR22988:SF76">
    <property type="entry name" value="CHROMOSOME UNDETERMINED SCAFFOLD_135, WHOLE GENOME SHOTGUN SEQUENCE"/>
    <property type="match status" value="1"/>
</dbReference>
<comment type="catalytic activity">
    <reaction evidence="8">
        <text>L-threonyl-[protein] + ATP = O-phospho-L-threonyl-[protein] + ADP + H(+)</text>
        <dbReference type="Rhea" id="RHEA:46608"/>
        <dbReference type="Rhea" id="RHEA-COMP:11060"/>
        <dbReference type="Rhea" id="RHEA-COMP:11605"/>
        <dbReference type="ChEBI" id="CHEBI:15378"/>
        <dbReference type="ChEBI" id="CHEBI:30013"/>
        <dbReference type="ChEBI" id="CHEBI:30616"/>
        <dbReference type="ChEBI" id="CHEBI:61977"/>
        <dbReference type="ChEBI" id="CHEBI:456216"/>
        <dbReference type="EC" id="2.7.11.1"/>
    </reaction>
</comment>
<dbReference type="FunFam" id="1.10.510.10:FF:000024">
    <property type="entry name" value="Probable serine/threonine-protein kinase cot-1"/>
    <property type="match status" value="1"/>
</dbReference>
<feature type="compositionally biased region" description="Polar residues" evidence="11">
    <location>
        <begin position="691"/>
        <end position="707"/>
    </location>
</feature>
<comment type="catalytic activity">
    <reaction evidence="9">
        <text>L-seryl-[protein] + ATP = O-phospho-L-seryl-[protein] + ADP + H(+)</text>
        <dbReference type="Rhea" id="RHEA:17989"/>
        <dbReference type="Rhea" id="RHEA-COMP:9863"/>
        <dbReference type="Rhea" id="RHEA-COMP:11604"/>
        <dbReference type="ChEBI" id="CHEBI:15378"/>
        <dbReference type="ChEBI" id="CHEBI:29999"/>
        <dbReference type="ChEBI" id="CHEBI:30616"/>
        <dbReference type="ChEBI" id="CHEBI:83421"/>
        <dbReference type="ChEBI" id="CHEBI:456216"/>
        <dbReference type="EC" id="2.7.11.1"/>
    </reaction>
</comment>
<dbReference type="Proteomes" id="UP000572268">
    <property type="component" value="Unassembled WGS sequence"/>
</dbReference>
<sequence length="847" mass="94924">MDSPGGPPRDRNSDKFQSFKDAIEHNRNRRLKTQRRIAAREAALTKTLREQNATEDEEKAAREDLAKQEEGFLRAARRKIGIEDFENLKVIGTGAFGIVRLVREKATGNVYAMKQMRKEDMDRKKQVHHVLAERDVLALAHTDWVIDLKYTFMDKHFLYMVMEYLPGGDLMTHLIRKDKFTEKETRFYVAELVQAVDYIHTSLSYIHRDVKPDNILFDARGHIKLLDFGLSKYHPDLVTNLTGGQRSANNSRLDTSVASVGSVLEESTLLTHPARQKLCSVVGTPDYMAPEVFSGCGYDESIDWWSVGVIMYEMLFGGPPFSNEAHDPLVTSRRVQNWRRYFHIPTSNGGCSPEAEDLMRHLICDAKDRLSADAIRAHPLFAGLDWDHLRELEAPIKPPVTSDTDTQNFDDFPEEVHAGTHAFPSQGGVESPDPVDYITYYNYYYSSRLAQHEPSVARALGAPERLRKSAGSSARPSESSNSSPMDVTPRPPYQATPTNRAKREKRRQARPSSVEYKPSRPALFGPGLGSQMVHLTGLQITGVEDSPPLPPREVPNVTDTSIVSAPPDTVMRLDEEEDVFKMAAFGRNLATIAQTPSASSSSPLREPVRQASGGLMGMQKNFSTPFLSAPRETRQHVAVRTVREAPQPLPQQQQHQHQHLHQQQQQQQSQRPRTSYRATSQGASFTMRFPPSSSFAPPTYATSQPCTTAMPPTGARSQPCSLASVSLPYARHLTTSYRHQGLFPSAMAPAEGSRYCEADVQEIFKLPPKPRGGGEVVVNLERIANTLLSHMMARDLLLRERRSLIQIDDVDRLLDDLEVIGCLPRPVEGRQRAQVDSSTTMGQSPRQ</sequence>
<evidence type="ECO:0000256" key="5">
    <source>
        <dbReference type="ARBA" id="ARBA00022741"/>
    </source>
</evidence>
<dbReference type="Gene3D" id="1.10.510.10">
    <property type="entry name" value="Transferase(Phosphotransferase) domain 1"/>
    <property type="match status" value="1"/>
</dbReference>
<dbReference type="GO" id="GO:0004674">
    <property type="term" value="F:protein serine/threonine kinase activity"/>
    <property type="evidence" value="ECO:0007669"/>
    <property type="project" value="UniProtKB-KW"/>
</dbReference>
<dbReference type="SUPFAM" id="SSF56112">
    <property type="entry name" value="Protein kinase-like (PK-like)"/>
    <property type="match status" value="1"/>
</dbReference>
<feature type="region of interest" description="Disordered" evidence="11">
    <location>
        <begin position="1"/>
        <end position="30"/>
    </location>
</feature>
<accession>A0A7J6MF22</accession>
<dbReference type="Gene3D" id="3.30.200.20">
    <property type="entry name" value="Phosphorylase Kinase, domain 1"/>
    <property type="match status" value="1"/>
</dbReference>
<evidence type="ECO:0000256" key="6">
    <source>
        <dbReference type="ARBA" id="ARBA00022777"/>
    </source>
</evidence>
<keyword evidence="4" id="KW-0808">Transferase</keyword>
<gene>
    <name evidence="15" type="ORF">FOL46_002454</name>
    <name evidence="14" type="ORF">FOZ61_002221</name>
</gene>
<dbReference type="InterPro" id="IPR011009">
    <property type="entry name" value="Kinase-like_dom_sf"/>
</dbReference>
<feature type="binding site" evidence="10">
    <location>
        <position position="114"/>
    </location>
    <ligand>
        <name>ATP</name>
        <dbReference type="ChEBI" id="CHEBI:30616"/>
    </ligand>
</feature>
<dbReference type="PROSITE" id="PS00108">
    <property type="entry name" value="PROTEIN_KINASE_ST"/>
    <property type="match status" value="1"/>
</dbReference>
<keyword evidence="2" id="KW-0723">Serine/threonine-protein kinase</keyword>
<evidence type="ECO:0000256" key="4">
    <source>
        <dbReference type="ARBA" id="ARBA00022679"/>
    </source>
</evidence>
<dbReference type="EMBL" id="JABAHT010000016">
    <property type="protein sequence ID" value="KAF4670026.1"/>
    <property type="molecule type" value="Genomic_DNA"/>
</dbReference>
<dbReference type="EMBL" id="JABANN010000018">
    <property type="protein sequence ID" value="KAF4675188.1"/>
    <property type="molecule type" value="Genomic_DNA"/>
</dbReference>
<dbReference type="InterPro" id="IPR000961">
    <property type="entry name" value="AGC-kinase_C"/>
</dbReference>
<keyword evidence="5 10" id="KW-0547">Nucleotide-binding</keyword>
<dbReference type="PROSITE" id="PS00107">
    <property type="entry name" value="PROTEIN_KINASE_ATP"/>
    <property type="match status" value="1"/>
</dbReference>
<dbReference type="InterPro" id="IPR008271">
    <property type="entry name" value="Ser/Thr_kinase_AS"/>
</dbReference>
<feature type="compositionally biased region" description="Low complexity" evidence="11">
    <location>
        <begin position="650"/>
        <end position="668"/>
    </location>
</feature>
<feature type="compositionally biased region" description="Polar residues" evidence="11">
    <location>
        <begin position="669"/>
        <end position="684"/>
    </location>
</feature>
<dbReference type="PANTHER" id="PTHR22988">
    <property type="entry name" value="MYOTONIC DYSTROPHY S/T KINASE-RELATED"/>
    <property type="match status" value="1"/>
</dbReference>
<feature type="region of interest" description="Disordered" evidence="11">
    <location>
        <begin position="465"/>
        <end position="526"/>
    </location>
</feature>
<dbReference type="GO" id="GO:0007010">
    <property type="term" value="P:cytoskeleton organization"/>
    <property type="evidence" value="ECO:0007669"/>
    <property type="project" value="UniProtKB-ARBA"/>
</dbReference>
<keyword evidence="6" id="KW-0418">Kinase</keyword>
<dbReference type="SMART" id="SM00220">
    <property type="entry name" value="S_TKc"/>
    <property type="match status" value="1"/>
</dbReference>
<dbReference type="FunFam" id="3.30.200.20:FF:000192">
    <property type="entry name" value="Serine/threonine-protein kinase cot-1"/>
    <property type="match status" value="1"/>
</dbReference>
<name>A0A7J6MF22_PEROL</name>
<dbReference type="InterPro" id="IPR000719">
    <property type="entry name" value="Prot_kinase_dom"/>
</dbReference>
<keyword evidence="7 10" id="KW-0067">ATP-binding</keyword>
<evidence type="ECO:0000256" key="10">
    <source>
        <dbReference type="PROSITE-ProRule" id="PRU10141"/>
    </source>
</evidence>
<evidence type="ECO:0000256" key="1">
    <source>
        <dbReference type="ARBA" id="ARBA00012513"/>
    </source>
</evidence>